<evidence type="ECO:0000313" key="1">
    <source>
        <dbReference type="EMBL" id="KRS11069.1"/>
    </source>
</evidence>
<comment type="caution">
    <text evidence="1">The sequence shown here is derived from an EMBL/GenBank/DDBJ whole genome shotgun (WGS) entry which is preliminary data.</text>
</comment>
<dbReference type="RefSeq" id="WP_057795677.1">
    <property type="nucleotide sequence ID" value="NZ_LAXJ01000023.1"/>
</dbReference>
<dbReference type="EMBL" id="LAXJ01000023">
    <property type="protein sequence ID" value="KRS11069.1"/>
    <property type="molecule type" value="Genomic_DNA"/>
</dbReference>
<sequence length="146" mass="16201">MSNSLNSESGTWRASAEEMKRDYTSFALAGLRARHYAGVFHRVERAKNPTFVATILLDGFERALEVKFTSVPKTGGNVHIQGQLSGLRLSKNHRRFDFCRDVEAPYRAQGVISLTGATLSIGILPARSADGLRIYVCHLEIVRDHA</sequence>
<dbReference type="Proteomes" id="UP000051295">
    <property type="component" value="Unassembled WGS sequence"/>
</dbReference>
<protein>
    <submittedName>
        <fullName evidence="1">Uncharacterized protein</fullName>
    </submittedName>
</protein>
<organism evidence="1 2">
    <name type="scientific">Roseovarius atlanticus</name>
    <dbReference type="NCBI Taxonomy" id="1641875"/>
    <lineage>
        <taxon>Bacteria</taxon>
        <taxon>Pseudomonadati</taxon>
        <taxon>Pseudomonadota</taxon>
        <taxon>Alphaproteobacteria</taxon>
        <taxon>Rhodobacterales</taxon>
        <taxon>Roseobacteraceae</taxon>
        <taxon>Roseovarius</taxon>
    </lineage>
</organism>
<evidence type="ECO:0000313" key="2">
    <source>
        <dbReference type="Proteomes" id="UP000051295"/>
    </source>
</evidence>
<reference evidence="1 2" key="1">
    <citation type="submission" date="2015-04" db="EMBL/GenBank/DDBJ databases">
        <title>The draft genome sequence of Roseovarius sp.R12b.</title>
        <authorList>
            <person name="Li G."/>
            <person name="Lai Q."/>
            <person name="Shao Z."/>
            <person name="Yan P."/>
        </authorList>
    </citation>
    <scope>NUCLEOTIDE SEQUENCE [LARGE SCALE GENOMIC DNA]</scope>
    <source>
        <strain evidence="1 2">R12B</strain>
    </source>
</reference>
<proteinExistence type="predicted"/>
<name>A0A0T5NQ31_9RHOB</name>
<accession>A0A0T5NQ31</accession>
<gene>
    <name evidence="1" type="ORF">XM53_17510</name>
</gene>
<dbReference type="OrthoDB" id="7742322at2"/>
<keyword evidence="2" id="KW-1185">Reference proteome</keyword>
<dbReference type="PATRIC" id="fig|1641875.4.peg.2003"/>
<dbReference type="AlphaFoldDB" id="A0A0T5NQ31"/>